<protein>
    <submittedName>
        <fullName evidence="2">2-iminobutanoate/2-iminopropanoate deaminase</fullName>
    </submittedName>
</protein>
<dbReference type="FunFam" id="3.30.1330.40:FF:000001">
    <property type="entry name" value="L-PSP family endoribonuclease"/>
    <property type="match status" value="1"/>
</dbReference>
<sequence>MKTVVNTDFAPQAIGPYSQAIKANGFLFVSGQIPLDPLTGQIVYGGIESQTYQVLNNLKAILEKEGLLFEHVVKTSVFLKDMEDFAAMNKVYAEYFKTEPPARACVQVARLPRDVSVEIEVIAVCEK</sequence>
<dbReference type="PANTHER" id="PTHR11803">
    <property type="entry name" value="2-IMINOBUTANOATE/2-IMINOPROPANOATE DEAMINASE RIDA"/>
    <property type="match status" value="1"/>
</dbReference>
<dbReference type="Gene3D" id="3.30.1330.40">
    <property type="entry name" value="RutC-like"/>
    <property type="match status" value="1"/>
</dbReference>
<dbReference type="AlphaFoldDB" id="A0A1I4GNT3"/>
<dbReference type="STRING" id="1123291.SAMN04490355_100139"/>
<name>A0A1I4GNT3_9FIRM</name>
<dbReference type="RefSeq" id="WP_090931770.1">
    <property type="nucleotide sequence ID" value="NZ_FOTS01000001.1"/>
</dbReference>
<dbReference type="NCBIfam" id="TIGR00004">
    <property type="entry name" value="Rid family detoxifying hydrolase"/>
    <property type="match status" value="1"/>
</dbReference>
<gene>
    <name evidence="2" type="ORF">SAMN04490355_100139</name>
</gene>
<dbReference type="Proteomes" id="UP000199520">
    <property type="component" value="Unassembled WGS sequence"/>
</dbReference>
<dbReference type="GO" id="GO:0019239">
    <property type="term" value="F:deaminase activity"/>
    <property type="evidence" value="ECO:0007669"/>
    <property type="project" value="TreeGrafter"/>
</dbReference>
<dbReference type="PROSITE" id="PS01094">
    <property type="entry name" value="UPF0076"/>
    <property type="match status" value="1"/>
</dbReference>
<dbReference type="PANTHER" id="PTHR11803:SF58">
    <property type="entry name" value="PROTEIN HMF1-RELATED"/>
    <property type="match status" value="1"/>
</dbReference>
<dbReference type="EMBL" id="FOTS01000001">
    <property type="protein sequence ID" value="SFL31143.1"/>
    <property type="molecule type" value="Genomic_DNA"/>
</dbReference>
<dbReference type="CDD" id="cd00448">
    <property type="entry name" value="YjgF_YER057c_UK114_family"/>
    <property type="match status" value="1"/>
</dbReference>
<dbReference type="SUPFAM" id="SSF55298">
    <property type="entry name" value="YjgF-like"/>
    <property type="match status" value="1"/>
</dbReference>
<dbReference type="Pfam" id="PF01042">
    <property type="entry name" value="Ribonuc_L-PSP"/>
    <property type="match status" value="1"/>
</dbReference>
<evidence type="ECO:0000256" key="1">
    <source>
        <dbReference type="ARBA" id="ARBA00010552"/>
    </source>
</evidence>
<evidence type="ECO:0000313" key="3">
    <source>
        <dbReference type="Proteomes" id="UP000199520"/>
    </source>
</evidence>
<dbReference type="GO" id="GO:0005829">
    <property type="term" value="C:cytosol"/>
    <property type="evidence" value="ECO:0007669"/>
    <property type="project" value="TreeGrafter"/>
</dbReference>
<dbReference type="InterPro" id="IPR006175">
    <property type="entry name" value="YjgF/YER057c/UK114"/>
</dbReference>
<organism evidence="2 3">
    <name type="scientific">Pelosinus propionicus DSM 13327</name>
    <dbReference type="NCBI Taxonomy" id="1123291"/>
    <lineage>
        <taxon>Bacteria</taxon>
        <taxon>Bacillati</taxon>
        <taxon>Bacillota</taxon>
        <taxon>Negativicutes</taxon>
        <taxon>Selenomonadales</taxon>
        <taxon>Sporomusaceae</taxon>
        <taxon>Pelosinus</taxon>
    </lineage>
</organism>
<dbReference type="InterPro" id="IPR006056">
    <property type="entry name" value="RidA"/>
</dbReference>
<keyword evidence="3" id="KW-1185">Reference proteome</keyword>
<dbReference type="OrthoDB" id="9803101at2"/>
<dbReference type="InterPro" id="IPR035959">
    <property type="entry name" value="RutC-like_sf"/>
</dbReference>
<dbReference type="InterPro" id="IPR019897">
    <property type="entry name" value="RidA_CS"/>
</dbReference>
<comment type="similarity">
    <text evidence="1">Belongs to the RutC family.</text>
</comment>
<evidence type="ECO:0000313" key="2">
    <source>
        <dbReference type="EMBL" id="SFL31143.1"/>
    </source>
</evidence>
<accession>A0A1I4GNT3</accession>
<reference evidence="3" key="1">
    <citation type="submission" date="2016-10" db="EMBL/GenBank/DDBJ databases">
        <authorList>
            <person name="Varghese N."/>
            <person name="Submissions S."/>
        </authorList>
    </citation>
    <scope>NUCLEOTIDE SEQUENCE [LARGE SCALE GENOMIC DNA]</scope>
    <source>
        <strain evidence="3">DSM 13327</strain>
    </source>
</reference>
<proteinExistence type="inferred from homology"/>